<feature type="signal peptide" evidence="2">
    <location>
        <begin position="1"/>
        <end position="46"/>
    </location>
</feature>
<reference evidence="3" key="1">
    <citation type="journal article" date="2021" name="Proc. Natl. Acad. Sci. U.S.A.">
        <title>Three genomes in the algal genus Volvox reveal the fate of a haploid sex-determining region after a transition to homothallism.</title>
        <authorList>
            <person name="Yamamoto K."/>
            <person name="Hamaji T."/>
            <person name="Kawai-Toyooka H."/>
            <person name="Matsuzaki R."/>
            <person name="Takahashi F."/>
            <person name="Nishimura Y."/>
            <person name="Kawachi M."/>
            <person name="Noguchi H."/>
            <person name="Minakuchi Y."/>
            <person name="Umen J.G."/>
            <person name="Toyoda A."/>
            <person name="Nozaki H."/>
        </authorList>
    </citation>
    <scope>NUCLEOTIDE SEQUENCE</scope>
    <source>
        <strain evidence="3">NIES-3786</strain>
    </source>
</reference>
<dbReference type="PANTHER" id="PTHR36357">
    <property type="entry name" value="OS03G0148300 PROTEIN"/>
    <property type="match status" value="1"/>
</dbReference>
<keyword evidence="2" id="KW-0732">Signal</keyword>
<accession>A0A8J4C5N4</accession>
<protein>
    <submittedName>
        <fullName evidence="3">Uncharacterized protein</fullName>
    </submittedName>
</protein>
<name>A0A8J4C5N4_9CHLO</name>
<feature type="region of interest" description="Disordered" evidence="1">
    <location>
        <begin position="188"/>
        <end position="247"/>
    </location>
</feature>
<feature type="compositionally biased region" description="Basic and acidic residues" evidence="1">
    <location>
        <begin position="237"/>
        <end position="247"/>
    </location>
</feature>
<feature type="non-terminal residue" evidence="3">
    <location>
        <position position="1"/>
    </location>
</feature>
<evidence type="ECO:0000256" key="1">
    <source>
        <dbReference type="SAM" id="MobiDB-lite"/>
    </source>
</evidence>
<comment type="caution">
    <text evidence="3">The sequence shown here is derived from an EMBL/GenBank/DDBJ whole genome shotgun (WGS) entry which is preliminary data.</text>
</comment>
<feature type="chain" id="PRO_5035278554" evidence="2">
    <location>
        <begin position="47"/>
        <end position="247"/>
    </location>
</feature>
<dbReference type="Proteomes" id="UP000747110">
    <property type="component" value="Unassembled WGS sequence"/>
</dbReference>
<keyword evidence="4" id="KW-1185">Reference proteome</keyword>
<evidence type="ECO:0000313" key="3">
    <source>
        <dbReference type="EMBL" id="GIL75911.1"/>
    </source>
</evidence>
<evidence type="ECO:0000313" key="4">
    <source>
        <dbReference type="Proteomes" id="UP000747110"/>
    </source>
</evidence>
<gene>
    <name evidence="3" type="ORF">Vretifemale_5625</name>
</gene>
<proteinExistence type="predicted"/>
<feature type="compositionally biased region" description="Basic residues" evidence="1">
    <location>
        <begin position="213"/>
        <end position="236"/>
    </location>
</feature>
<dbReference type="PANTHER" id="PTHR36357:SF1">
    <property type="entry name" value="OS03G0148300 PROTEIN"/>
    <property type="match status" value="1"/>
</dbReference>
<dbReference type="EMBL" id="BNCP01000008">
    <property type="protein sequence ID" value="GIL75911.1"/>
    <property type="molecule type" value="Genomic_DNA"/>
</dbReference>
<organism evidence="3 4">
    <name type="scientific">Volvox reticuliferus</name>
    <dbReference type="NCBI Taxonomy" id="1737510"/>
    <lineage>
        <taxon>Eukaryota</taxon>
        <taxon>Viridiplantae</taxon>
        <taxon>Chlorophyta</taxon>
        <taxon>core chlorophytes</taxon>
        <taxon>Chlorophyceae</taxon>
        <taxon>CS clade</taxon>
        <taxon>Chlamydomonadales</taxon>
        <taxon>Volvocaceae</taxon>
        <taxon>Volvox</taxon>
    </lineage>
</organism>
<dbReference type="OrthoDB" id="75833at2759"/>
<dbReference type="AlphaFoldDB" id="A0A8J4C5N4"/>
<evidence type="ECO:0000256" key="2">
    <source>
        <dbReference type="SAM" id="SignalP"/>
    </source>
</evidence>
<sequence>IAKTNPNTLSFQPPFIIIAYDNTSMRSNIGPTALFLLLIAVTSSLAQNNYPDGSQEIASVNDPVRDAVTIKLTPLEKRKKGDLKALAERFKSLPGLLGASIVAAAPDILVLVLNPGQSLDQIRAVLLQQPEVYELEVDEKTYRREGDDKSYEELRRERLAQALTNTKSRIQDRIRAKLFDLLQVKRKQGSGDGAGVRTGQDGQPQDNEATRKAVTRAIKRATKRAARKGKRKGQRLVKKEDSQTIEL</sequence>